<feature type="chain" id="PRO_5047030626" evidence="4">
    <location>
        <begin position="21"/>
        <end position="517"/>
    </location>
</feature>
<dbReference type="Pfam" id="PF00496">
    <property type="entry name" value="SBP_bac_5"/>
    <property type="match status" value="1"/>
</dbReference>
<comment type="similarity">
    <text evidence="2">Belongs to the bacterial solute-binding protein 5 family.</text>
</comment>
<organism evidence="6 7">
    <name type="scientific">Aureimonas populi</name>
    <dbReference type="NCBI Taxonomy" id="1701758"/>
    <lineage>
        <taxon>Bacteria</taxon>
        <taxon>Pseudomonadati</taxon>
        <taxon>Pseudomonadota</taxon>
        <taxon>Alphaproteobacteria</taxon>
        <taxon>Hyphomicrobiales</taxon>
        <taxon>Aurantimonadaceae</taxon>
        <taxon>Aureimonas</taxon>
    </lineage>
</organism>
<dbReference type="CDD" id="cd08517">
    <property type="entry name" value="PBP2_NikA_DppA_OppA_like_13"/>
    <property type="match status" value="1"/>
</dbReference>
<name>A0ABW5CNB6_9HYPH</name>
<accession>A0ABW5CNB6</accession>
<dbReference type="InterPro" id="IPR030678">
    <property type="entry name" value="Peptide/Ni-bd"/>
</dbReference>
<evidence type="ECO:0000313" key="7">
    <source>
        <dbReference type="Proteomes" id="UP001597371"/>
    </source>
</evidence>
<evidence type="ECO:0000256" key="2">
    <source>
        <dbReference type="ARBA" id="ARBA00005695"/>
    </source>
</evidence>
<dbReference type="Proteomes" id="UP001597371">
    <property type="component" value="Unassembled WGS sequence"/>
</dbReference>
<evidence type="ECO:0000256" key="1">
    <source>
        <dbReference type="ARBA" id="ARBA00004418"/>
    </source>
</evidence>
<protein>
    <submittedName>
        <fullName evidence="6">ABC transporter substrate-binding protein</fullName>
    </submittedName>
</protein>
<evidence type="ECO:0000256" key="3">
    <source>
        <dbReference type="ARBA" id="ARBA00022729"/>
    </source>
</evidence>
<dbReference type="PIRSF" id="PIRSF002741">
    <property type="entry name" value="MppA"/>
    <property type="match status" value="1"/>
</dbReference>
<gene>
    <name evidence="6" type="ORF">ACFSKQ_12590</name>
</gene>
<evidence type="ECO:0000313" key="6">
    <source>
        <dbReference type="EMBL" id="MFD2238287.1"/>
    </source>
</evidence>
<dbReference type="InterPro" id="IPR039424">
    <property type="entry name" value="SBP_5"/>
</dbReference>
<keyword evidence="7" id="KW-1185">Reference proteome</keyword>
<comment type="caution">
    <text evidence="6">The sequence shown here is derived from an EMBL/GenBank/DDBJ whole genome shotgun (WGS) entry which is preliminary data.</text>
</comment>
<keyword evidence="3 4" id="KW-0732">Signal</keyword>
<feature type="signal peptide" evidence="4">
    <location>
        <begin position="1"/>
        <end position="20"/>
    </location>
</feature>
<reference evidence="7" key="1">
    <citation type="journal article" date="2019" name="Int. J. Syst. Evol. Microbiol.">
        <title>The Global Catalogue of Microorganisms (GCM) 10K type strain sequencing project: providing services to taxonomists for standard genome sequencing and annotation.</title>
        <authorList>
            <consortium name="The Broad Institute Genomics Platform"/>
            <consortium name="The Broad Institute Genome Sequencing Center for Infectious Disease"/>
            <person name="Wu L."/>
            <person name="Ma J."/>
        </authorList>
    </citation>
    <scope>NUCLEOTIDE SEQUENCE [LARGE SCALE GENOMIC DNA]</scope>
    <source>
        <strain evidence="7">ZS-35-S2</strain>
    </source>
</reference>
<dbReference type="PANTHER" id="PTHR30290:SF38">
    <property type="entry name" value="D,D-DIPEPTIDE-BINDING PERIPLASMIC PROTEIN DDPA-RELATED"/>
    <property type="match status" value="1"/>
</dbReference>
<dbReference type="Gene3D" id="3.10.105.10">
    <property type="entry name" value="Dipeptide-binding Protein, Domain 3"/>
    <property type="match status" value="1"/>
</dbReference>
<evidence type="ECO:0000256" key="4">
    <source>
        <dbReference type="SAM" id="SignalP"/>
    </source>
</evidence>
<sequence length="517" mass="58327">MPRTLLIALAATLFASSALAQETPTPGGRADLVVQPEPPGLMLGLLTNAPVQLVAGQIYEGLLRYDENLQPLPSLAREWDVSEDGLTYTFRLQEGVTWHDGEPFTSADVLFSANDFLVETQSRHRNTMARVESVEAPDEHSVIFRLKEPFEPLIRSFAFWVMPMVPRHVYEGTDYATNPANDRPIGTGPFKFDNWNRGSSIRLVKNEDYYIEGKPYLDELFYHVIPDGASRAVAYETGEVDILPGGSVENFDVPRLSALDNTCVSDKGREFDSPLSWIWINNRTPPMDDVRFRQAIMYAMDRQFALDVLWNGLGKVATGPIAGTTPFHSEVEPQYPHDPDRARALLDEMGYDGTPLRLLPLPYGETWQRWAEAVRQNLQEVGIPVEIEASDVAGWNQRVSNWDYDLAFTFLFQNADPALGVERNYISSQIQQGNPWNNVEGYSNPRVDELFAEAATAFPAERRQALYDEVQAIVQEEVPVAWLLDLGFPTIYNCQFQDIITTANGLNDSMRDAWIRQ</sequence>
<proteinExistence type="inferred from homology"/>
<dbReference type="SUPFAM" id="SSF53850">
    <property type="entry name" value="Periplasmic binding protein-like II"/>
    <property type="match status" value="1"/>
</dbReference>
<dbReference type="Gene3D" id="3.40.190.10">
    <property type="entry name" value="Periplasmic binding protein-like II"/>
    <property type="match status" value="1"/>
</dbReference>
<dbReference type="PANTHER" id="PTHR30290">
    <property type="entry name" value="PERIPLASMIC BINDING COMPONENT OF ABC TRANSPORTER"/>
    <property type="match status" value="1"/>
</dbReference>
<evidence type="ECO:0000259" key="5">
    <source>
        <dbReference type="Pfam" id="PF00496"/>
    </source>
</evidence>
<dbReference type="InterPro" id="IPR000914">
    <property type="entry name" value="SBP_5_dom"/>
</dbReference>
<feature type="domain" description="Solute-binding protein family 5" evidence="5">
    <location>
        <begin position="71"/>
        <end position="414"/>
    </location>
</feature>
<comment type="subcellular location">
    <subcellularLocation>
        <location evidence="1">Periplasm</location>
    </subcellularLocation>
</comment>
<dbReference type="RefSeq" id="WP_209738817.1">
    <property type="nucleotide sequence ID" value="NZ_CP072611.1"/>
</dbReference>
<dbReference type="EMBL" id="JBHUIJ010000015">
    <property type="protein sequence ID" value="MFD2238287.1"/>
    <property type="molecule type" value="Genomic_DNA"/>
</dbReference>